<keyword evidence="2" id="KW-0229">DNA integration</keyword>
<evidence type="ECO:0000313" key="10">
    <source>
        <dbReference type="Proteomes" id="UP000553343"/>
    </source>
</evidence>
<feature type="domain" description="Tyr recombinase" evidence="7">
    <location>
        <begin position="149"/>
        <end position="327"/>
    </location>
</feature>
<evidence type="ECO:0000313" key="9">
    <source>
        <dbReference type="EMBL" id="NWH06955.1"/>
    </source>
</evidence>
<dbReference type="Pfam" id="PF00589">
    <property type="entry name" value="Phage_integrase"/>
    <property type="match status" value="1"/>
</dbReference>
<evidence type="ECO:0000256" key="4">
    <source>
        <dbReference type="ARBA" id="ARBA00023172"/>
    </source>
</evidence>
<evidence type="ECO:0000256" key="1">
    <source>
        <dbReference type="ARBA" id="ARBA00008857"/>
    </source>
</evidence>
<dbReference type="PANTHER" id="PTHR30349:SF64">
    <property type="entry name" value="PROPHAGE INTEGRASE INTD-RELATED"/>
    <property type="match status" value="1"/>
</dbReference>
<dbReference type="GO" id="GO:0003677">
    <property type="term" value="F:DNA binding"/>
    <property type="evidence" value="ECO:0007669"/>
    <property type="project" value="UniProtKB-UniRule"/>
</dbReference>
<dbReference type="PROSITE" id="PS51898">
    <property type="entry name" value="TYR_RECOMBINASE"/>
    <property type="match status" value="1"/>
</dbReference>
<dbReference type="InterPro" id="IPR002104">
    <property type="entry name" value="Integrase_catalytic"/>
</dbReference>
<dbReference type="AlphaFoldDB" id="A0A850TBV8"/>
<dbReference type="Gene3D" id="1.10.443.10">
    <property type="entry name" value="Intergrase catalytic core"/>
    <property type="match status" value="1"/>
</dbReference>
<keyword evidence="4" id="KW-0233">DNA recombination</keyword>
<dbReference type="PROSITE" id="PS51900">
    <property type="entry name" value="CB"/>
    <property type="match status" value="1"/>
</dbReference>
<name>A0A850TBV8_9BACT</name>
<feature type="compositionally biased region" description="Basic and acidic residues" evidence="6">
    <location>
        <begin position="18"/>
        <end position="38"/>
    </location>
</feature>
<feature type="domain" description="Core-binding (CB)" evidence="8">
    <location>
        <begin position="48"/>
        <end position="127"/>
    </location>
</feature>
<accession>A0A850TBV8</accession>
<keyword evidence="3 5" id="KW-0238">DNA-binding</keyword>
<dbReference type="InterPro" id="IPR050090">
    <property type="entry name" value="Tyrosine_recombinase_XerCD"/>
</dbReference>
<dbReference type="Gene3D" id="1.10.150.130">
    <property type="match status" value="1"/>
</dbReference>
<dbReference type="InterPro" id="IPR044068">
    <property type="entry name" value="CB"/>
</dbReference>
<keyword evidence="10" id="KW-1185">Reference proteome</keyword>
<gene>
    <name evidence="9" type="ORF">HXW94_18575</name>
</gene>
<proteinExistence type="inferred from homology"/>
<evidence type="ECO:0000256" key="6">
    <source>
        <dbReference type="SAM" id="MobiDB-lite"/>
    </source>
</evidence>
<sequence length="335" mass="38358">MQTTIVNNQKKGHGPVTLKEKQDIQKQKRNDEQIKKEQAEKDAVTIKNFFHETYLPHSKINKSEKAWKAEEHLFRVWIDPVVGNSKFRDVSAIEIEQIKTNMANAGRAPRSVQYAIAVIRQIFNFAIFIKLFKGENPTKNIKIPKIDNKRLRFLSPAEAEQLLTELKNRSTQLYEIALVSLRSGARADEIFKLKWGDVDIDHGKLTLWDTKNTNTRMGFMTQDIKKLFQNKRAGKATDLVFPGRGGVKIQAISKSFSRAVNAIGLNDNISDKRMKVVFHTLRHTYASWLVQKGEPLYTVKELMGHSDIKMTERYAHLANTNLENAVSKLDDIKIG</sequence>
<evidence type="ECO:0000259" key="7">
    <source>
        <dbReference type="PROSITE" id="PS51898"/>
    </source>
</evidence>
<dbReference type="GO" id="GO:0006310">
    <property type="term" value="P:DNA recombination"/>
    <property type="evidence" value="ECO:0007669"/>
    <property type="project" value="UniProtKB-KW"/>
</dbReference>
<evidence type="ECO:0000256" key="2">
    <source>
        <dbReference type="ARBA" id="ARBA00022908"/>
    </source>
</evidence>
<dbReference type="CDD" id="cd00796">
    <property type="entry name" value="INT_Rci_Hp1_C"/>
    <property type="match status" value="1"/>
</dbReference>
<dbReference type="Proteomes" id="UP000553343">
    <property type="component" value="Unassembled WGS sequence"/>
</dbReference>
<evidence type="ECO:0000259" key="8">
    <source>
        <dbReference type="PROSITE" id="PS51900"/>
    </source>
</evidence>
<organism evidence="9 10">
    <name type="scientific">Desulfobacter latus</name>
    <dbReference type="NCBI Taxonomy" id="2292"/>
    <lineage>
        <taxon>Bacteria</taxon>
        <taxon>Pseudomonadati</taxon>
        <taxon>Thermodesulfobacteriota</taxon>
        <taxon>Desulfobacteria</taxon>
        <taxon>Desulfobacterales</taxon>
        <taxon>Desulfobacteraceae</taxon>
        <taxon>Desulfobacter</taxon>
    </lineage>
</organism>
<evidence type="ECO:0000256" key="3">
    <source>
        <dbReference type="ARBA" id="ARBA00023125"/>
    </source>
</evidence>
<dbReference type="GO" id="GO:0015074">
    <property type="term" value="P:DNA integration"/>
    <property type="evidence" value="ECO:0007669"/>
    <property type="project" value="UniProtKB-KW"/>
</dbReference>
<protein>
    <submittedName>
        <fullName evidence="9">Site-specific integrase</fullName>
    </submittedName>
</protein>
<comment type="caution">
    <text evidence="9">The sequence shown here is derived from an EMBL/GenBank/DDBJ whole genome shotgun (WGS) entry which is preliminary data.</text>
</comment>
<dbReference type="EMBL" id="JACADJ010000154">
    <property type="protein sequence ID" value="NWH06955.1"/>
    <property type="molecule type" value="Genomic_DNA"/>
</dbReference>
<dbReference type="PANTHER" id="PTHR30349">
    <property type="entry name" value="PHAGE INTEGRASE-RELATED"/>
    <property type="match status" value="1"/>
</dbReference>
<comment type="similarity">
    <text evidence="1">Belongs to the 'phage' integrase family.</text>
</comment>
<feature type="region of interest" description="Disordered" evidence="6">
    <location>
        <begin position="1"/>
        <end position="38"/>
    </location>
</feature>
<dbReference type="RefSeq" id="WP_178368398.1">
    <property type="nucleotide sequence ID" value="NZ_JACADJ010000154.1"/>
</dbReference>
<dbReference type="SUPFAM" id="SSF56349">
    <property type="entry name" value="DNA breaking-rejoining enzymes"/>
    <property type="match status" value="1"/>
</dbReference>
<dbReference type="InterPro" id="IPR010998">
    <property type="entry name" value="Integrase_recombinase_N"/>
</dbReference>
<reference evidence="9 10" key="1">
    <citation type="submission" date="2020-06" db="EMBL/GenBank/DDBJ databases">
        <title>High-quality draft genome of sulfate reducer Desulfobacter latus type strain AcrS2 isolated from marine sediment.</title>
        <authorList>
            <person name="Hoppe M."/>
            <person name="Larsen C.K."/>
            <person name="Marshall I.P.G."/>
            <person name="Schramm A."/>
            <person name="Marietou A.G."/>
        </authorList>
    </citation>
    <scope>NUCLEOTIDE SEQUENCE [LARGE SCALE GENOMIC DNA]</scope>
    <source>
        <strain evidence="9 10">AcRS2</strain>
    </source>
</reference>
<dbReference type="InterPro" id="IPR011010">
    <property type="entry name" value="DNA_brk_join_enz"/>
</dbReference>
<dbReference type="InterPro" id="IPR013762">
    <property type="entry name" value="Integrase-like_cat_sf"/>
</dbReference>
<evidence type="ECO:0000256" key="5">
    <source>
        <dbReference type="PROSITE-ProRule" id="PRU01248"/>
    </source>
</evidence>